<name>A0A392VHA9_9FABA</name>
<organism evidence="2 3">
    <name type="scientific">Trifolium medium</name>
    <dbReference type="NCBI Taxonomy" id="97028"/>
    <lineage>
        <taxon>Eukaryota</taxon>
        <taxon>Viridiplantae</taxon>
        <taxon>Streptophyta</taxon>
        <taxon>Embryophyta</taxon>
        <taxon>Tracheophyta</taxon>
        <taxon>Spermatophyta</taxon>
        <taxon>Magnoliopsida</taxon>
        <taxon>eudicotyledons</taxon>
        <taxon>Gunneridae</taxon>
        <taxon>Pentapetalae</taxon>
        <taxon>rosids</taxon>
        <taxon>fabids</taxon>
        <taxon>Fabales</taxon>
        <taxon>Fabaceae</taxon>
        <taxon>Papilionoideae</taxon>
        <taxon>50 kb inversion clade</taxon>
        <taxon>NPAAA clade</taxon>
        <taxon>Hologalegina</taxon>
        <taxon>IRL clade</taxon>
        <taxon>Trifolieae</taxon>
        <taxon>Trifolium</taxon>
    </lineage>
</organism>
<comment type="caution">
    <text evidence="2">The sequence shown here is derived from an EMBL/GenBank/DDBJ whole genome shotgun (WGS) entry which is preliminary data.</text>
</comment>
<dbReference type="AlphaFoldDB" id="A0A392VHA9"/>
<evidence type="ECO:0000256" key="1">
    <source>
        <dbReference type="SAM" id="MobiDB-lite"/>
    </source>
</evidence>
<dbReference type="Proteomes" id="UP000265520">
    <property type="component" value="Unassembled WGS sequence"/>
</dbReference>
<evidence type="ECO:0000313" key="2">
    <source>
        <dbReference type="EMBL" id="MCI87786.1"/>
    </source>
</evidence>
<dbReference type="EMBL" id="LXQA011175557">
    <property type="protein sequence ID" value="MCI87786.1"/>
    <property type="molecule type" value="Genomic_DNA"/>
</dbReference>
<accession>A0A392VHA9</accession>
<feature type="region of interest" description="Disordered" evidence="1">
    <location>
        <begin position="1"/>
        <end position="46"/>
    </location>
</feature>
<evidence type="ECO:0000313" key="3">
    <source>
        <dbReference type="Proteomes" id="UP000265520"/>
    </source>
</evidence>
<protein>
    <submittedName>
        <fullName evidence="2">Uncharacterized protein</fullName>
    </submittedName>
</protein>
<keyword evidence="3" id="KW-1185">Reference proteome</keyword>
<proteinExistence type="predicted"/>
<reference evidence="2 3" key="1">
    <citation type="journal article" date="2018" name="Front. Plant Sci.">
        <title>Red Clover (Trifolium pratense) and Zigzag Clover (T. medium) - A Picture of Genomic Similarities and Differences.</title>
        <authorList>
            <person name="Dluhosova J."/>
            <person name="Istvanek J."/>
            <person name="Nedelnik J."/>
            <person name="Repkova J."/>
        </authorList>
    </citation>
    <scope>NUCLEOTIDE SEQUENCE [LARGE SCALE GENOMIC DNA]</scope>
    <source>
        <strain evidence="3">cv. 10/8</strain>
        <tissue evidence="2">Leaf</tissue>
    </source>
</reference>
<feature type="non-terminal residue" evidence="2">
    <location>
        <position position="1"/>
    </location>
</feature>
<sequence>SSLGEIKRQEASRNLKVPRFSDRKRQRTSGTRKSLASARESEQQAN</sequence>
<feature type="compositionally biased region" description="Basic and acidic residues" evidence="1">
    <location>
        <begin position="1"/>
        <end position="23"/>
    </location>
</feature>